<evidence type="ECO:0000313" key="1">
    <source>
        <dbReference type="EMBL" id="SFD50139.1"/>
    </source>
</evidence>
<keyword evidence="2" id="KW-1185">Reference proteome</keyword>
<protein>
    <submittedName>
        <fullName evidence="1">Uncharacterized protein</fullName>
    </submittedName>
</protein>
<accession>A0A1I1SUH3</accession>
<dbReference type="STRING" id="74348.SAMN04488523_101166"/>
<dbReference type="Pfam" id="PF20339">
    <property type="entry name" value="DUF6634"/>
    <property type="match status" value="1"/>
</dbReference>
<dbReference type="InterPro" id="IPR046574">
    <property type="entry name" value="DUF6634"/>
</dbReference>
<dbReference type="AlphaFoldDB" id="A0A1I1SUH3"/>
<dbReference type="EMBL" id="FOMW01000001">
    <property type="protein sequence ID" value="SFD50139.1"/>
    <property type="molecule type" value="Genomic_DNA"/>
</dbReference>
<evidence type="ECO:0000313" key="2">
    <source>
        <dbReference type="Proteomes" id="UP000198977"/>
    </source>
</evidence>
<sequence>MDPNAEDLHLIEALRRATPVMTTGSDGVCYALAKSIPLEVLKAIEGLAPSMIYIELSQGTGLPVADWLSCKEWLISRLITRMTRRSLDLGTRGPMPGDLDHAPTLSPWFPIWDTQYGGAILIGVQTGHPTLRGKVINTSRLCGLDVDGVWARSATRWYRLGKLAERKDFTFELSGKASLFEGHGISLYKKEKFFSAGRTWYSFTSCNAYLRFSRDLYELWRRQVAFKM</sequence>
<reference evidence="2" key="1">
    <citation type="submission" date="2016-10" db="EMBL/GenBank/DDBJ databases">
        <authorList>
            <person name="Varghese N."/>
            <person name="Submissions S."/>
        </authorList>
    </citation>
    <scope>NUCLEOTIDE SEQUENCE [LARGE SCALE GENOMIC DNA]</scope>
    <source>
        <strain evidence="2">DSM 11443</strain>
    </source>
</reference>
<gene>
    <name evidence="1" type="ORF">SAMN04488523_101166</name>
</gene>
<proteinExistence type="predicted"/>
<name>A0A1I1SUH3_9RHOB</name>
<dbReference type="Proteomes" id="UP000198977">
    <property type="component" value="Unassembled WGS sequence"/>
</dbReference>
<organism evidence="1 2">
    <name type="scientific">Sulfitobacter brevis</name>
    <dbReference type="NCBI Taxonomy" id="74348"/>
    <lineage>
        <taxon>Bacteria</taxon>
        <taxon>Pseudomonadati</taxon>
        <taxon>Pseudomonadota</taxon>
        <taxon>Alphaproteobacteria</taxon>
        <taxon>Rhodobacterales</taxon>
        <taxon>Roseobacteraceae</taxon>
        <taxon>Sulfitobacter</taxon>
    </lineage>
</organism>